<protein>
    <submittedName>
        <fullName evidence="1">Uncharacterized protein</fullName>
    </submittedName>
</protein>
<comment type="caution">
    <text evidence="1">The sequence shown here is derived from an EMBL/GenBank/DDBJ whole genome shotgun (WGS) entry which is preliminary data.</text>
</comment>
<sequence length="192" mass="20889">MADAWAGVLGELRQLAYEWRFRRSQWAASAQNMALFQEYADKAAGDARLSYQQTLRAEAAARDMLEDVRHLGAAVRAIEELRARVAQMDRAGEPDPIHRVAGVTAEYAALAVDQHWRAAADDYRRLARLARGVLHGTVALGAVAAAAPPPPAIESDFEERLLLVARAAQVQAARAEERRLGIRAVPAAGRSG</sequence>
<organism evidence="1 2">
    <name type="scientific">Coemansia javaensis</name>
    <dbReference type="NCBI Taxonomy" id="2761396"/>
    <lineage>
        <taxon>Eukaryota</taxon>
        <taxon>Fungi</taxon>
        <taxon>Fungi incertae sedis</taxon>
        <taxon>Zoopagomycota</taxon>
        <taxon>Kickxellomycotina</taxon>
        <taxon>Kickxellomycetes</taxon>
        <taxon>Kickxellales</taxon>
        <taxon>Kickxellaceae</taxon>
        <taxon>Coemansia</taxon>
    </lineage>
</organism>
<dbReference type="EMBL" id="JANBUL010000006">
    <property type="protein sequence ID" value="KAJ2785851.1"/>
    <property type="molecule type" value="Genomic_DNA"/>
</dbReference>
<accession>A0A9W8HLN8</accession>
<dbReference type="AlphaFoldDB" id="A0A9W8HLN8"/>
<gene>
    <name evidence="1" type="ORF">H4R18_000240</name>
</gene>
<keyword evidence="2" id="KW-1185">Reference proteome</keyword>
<evidence type="ECO:0000313" key="1">
    <source>
        <dbReference type="EMBL" id="KAJ2785851.1"/>
    </source>
</evidence>
<reference evidence="1" key="1">
    <citation type="submission" date="2022-07" db="EMBL/GenBank/DDBJ databases">
        <title>Phylogenomic reconstructions and comparative analyses of Kickxellomycotina fungi.</title>
        <authorList>
            <person name="Reynolds N.K."/>
            <person name="Stajich J.E."/>
            <person name="Barry K."/>
            <person name="Grigoriev I.V."/>
            <person name="Crous P."/>
            <person name="Smith M.E."/>
        </authorList>
    </citation>
    <scope>NUCLEOTIDE SEQUENCE</scope>
    <source>
        <strain evidence="1">NBRC 105414</strain>
    </source>
</reference>
<evidence type="ECO:0000313" key="2">
    <source>
        <dbReference type="Proteomes" id="UP001140217"/>
    </source>
</evidence>
<proteinExistence type="predicted"/>
<name>A0A9W8HLN8_9FUNG</name>
<dbReference type="OrthoDB" id="5577597at2759"/>
<dbReference type="Proteomes" id="UP001140217">
    <property type="component" value="Unassembled WGS sequence"/>
</dbReference>